<dbReference type="Gene3D" id="1.10.287.70">
    <property type="match status" value="1"/>
</dbReference>
<keyword evidence="1" id="KW-0472">Membrane</keyword>
<dbReference type="SUPFAM" id="SSF51735">
    <property type="entry name" value="NAD(P)-binding Rossmann-fold domains"/>
    <property type="match status" value="2"/>
</dbReference>
<dbReference type="Pfam" id="PF02254">
    <property type="entry name" value="TrkA_N"/>
    <property type="match status" value="1"/>
</dbReference>
<comment type="caution">
    <text evidence="3">The sequence shown here is derived from an EMBL/GenBank/DDBJ whole genome shotgun (WGS) entry which is preliminary data.</text>
</comment>
<accession>A0ABT7VQV5</accession>
<keyword evidence="1" id="KW-1133">Transmembrane helix</keyword>
<evidence type="ECO:0000313" key="4">
    <source>
        <dbReference type="Proteomes" id="UP001171945"/>
    </source>
</evidence>
<gene>
    <name evidence="3" type="ORF">QUF54_01650</name>
</gene>
<dbReference type="Proteomes" id="UP001171945">
    <property type="component" value="Unassembled WGS sequence"/>
</dbReference>
<dbReference type="InterPro" id="IPR050721">
    <property type="entry name" value="Trk_Ktr_HKT_K-transport"/>
</dbReference>
<evidence type="ECO:0000259" key="2">
    <source>
        <dbReference type="Pfam" id="PF02254"/>
    </source>
</evidence>
<dbReference type="EMBL" id="JAUCGM010000042">
    <property type="protein sequence ID" value="MDM8562040.1"/>
    <property type="molecule type" value="Genomic_DNA"/>
</dbReference>
<feature type="domain" description="RCK N-terminal" evidence="2">
    <location>
        <begin position="126"/>
        <end position="247"/>
    </location>
</feature>
<evidence type="ECO:0000256" key="1">
    <source>
        <dbReference type="SAM" id="Phobius"/>
    </source>
</evidence>
<dbReference type="Gene3D" id="3.40.50.720">
    <property type="entry name" value="NAD(P)-binding Rossmann-like Domain"/>
    <property type="match status" value="2"/>
</dbReference>
<keyword evidence="4" id="KW-1185">Reference proteome</keyword>
<feature type="transmembrane region" description="Helical" evidence="1">
    <location>
        <begin position="76"/>
        <end position="100"/>
    </location>
</feature>
<dbReference type="SUPFAM" id="SSF81324">
    <property type="entry name" value="Voltage-gated potassium channels"/>
    <property type="match status" value="1"/>
</dbReference>
<keyword evidence="1" id="KW-0812">Transmembrane</keyword>
<name>A0ABT7VQV5_9GAMM</name>
<sequence>MNTILFLIMRRMRLPLLVLLIVYTVAIVGMTLIPGVDDQGNLWYMDFFHAYYFVSYMGTTIGFGEIPYPFSEAQRMWVILSLYMTVIAWIYAIGALLSLIQDDALRHVMIENRFAWMVKNIHEPFYLICGYGDTGSALVSSLEERFMRSVVIEIKQERINILMMENYPVYVPKLCADASKPLLLVNGGLKNPDCAGVIAITDDNLANLHIAITAKLLNPDITVIGRVDSHDVADNMDSFGTDFIIDPFDIFAHKLHTALHAPNLLLLRECLTTQKETCEPLEPPERGLWVLCGYGRFGKAVYEQFKGEKNIRFVVIEANPEITGYPRVECI</sequence>
<reference evidence="3" key="1">
    <citation type="submission" date="2023-06" db="EMBL/GenBank/DDBJ databases">
        <title>Uncultivated large filamentous bacteria from sulfidic sediments reveal new species and different genomic features in energy metabolism and defense.</title>
        <authorList>
            <person name="Fonseca A."/>
        </authorList>
    </citation>
    <scope>NUCLEOTIDE SEQUENCE</scope>
    <source>
        <strain evidence="3">HSG4</strain>
    </source>
</reference>
<organism evidence="3 4">
    <name type="scientific">Candidatus Marithioploca araucensis</name>
    <dbReference type="NCBI Taxonomy" id="70273"/>
    <lineage>
        <taxon>Bacteria</taxon>
        <taxon>Pseudomonadati</taxon>
        <taxon>Pseudomonadota</taxon>
        <taxon>Gammaproteobacteria</taxon>
        <taxon>Thiotrichales</taxon>
        <taxon>Thiotrichaceae</taxon>
        <taxon>Candidatus Marithioploca</taxon>
    </lineage>
</organism>
<dbReference type="InterPro" id="IPR003148">
    <property type="entry name" value="RCK_N"/>
</dbReference>
<feature type="transmembrane region" description="Helical" evidence="1">
    <location>
        <begin position="12"/>
        <end position="36"/>
    </location>
</feature>
<protein>
    <submittedName>
        <fullName evidence="3">NAD-binding protein</fullName>
    </submittedName>
</protein>
<proteinExistence type="predicted"/>
<feature type="non-terminal residue" evidence="3">
    <location>
        <position position="331"/>
    </location>
</feature>
<dbReference type="PANTHER" id="PTHR43833">
    <property type="entry name" value="POTASSIUM CHANNEL PROTEIN 2-RELATED-RELATED"/>
    <property type="match status" value="1"/>
</dbReference>
<evidence type="ECO:0000313" key="3">
    <source>
        <dbReference type="EMBL" id="MDM8562040.1"/>
    </source>
</evidence>
<feature type="transmembrane region" description="Helical" evidence="1">
    <location>
        <begin position="42"/>
        <end position="64"/>
    </location>
</feature>
<dbReference type="InterPro" id="IPR036291">
    <property type="entry name" value="NAD(P)-bd_dom_sf"/>
</dbReference>